<dbReference type="Pfam" id="PF00293">
    <property type="entry name" value="NUDIX"/>
    <property type="match status" value="1"/>
</dbReference>
<keyword evidence="7" id="KW-0597">Phosphoprotein</keyword>
<keyword evidence="10" id="KW-0694">RNA-binding</keyword>
<organism evidence="18 19">
    <name type="scientific">Dimorphilus gyrociliatus</name>
    <dbReference type="NCBI Taxonomy" id="2664684"/>
    <lineage>
        <taxon>Eukaryota</taxon>
        <taxon>Metazoa</taxon>
        <taxon>Spiralia</taxon>
        <taxon>Lophotrochozoa</taxon>
        <taxon>Annelida</taxon>
        <taxon>Polychaeta</taxon>
        <taxon>Polychaeta incertae sedis</taxon>
        <taxon>Dinophilidae</taxon>
        <taxon>Dimorphilus</taxon>
    </lineage>
</organism>
<dbReference type="Proteomes" id="UP000549394">
    <property type="component" value="Unassembled WGS sequence"/>
</dbReference>
<evidence type="ECO:0000256" key="12">
    <source>
        <dbReference type="ARBA" id="ARBA00023242"/>
    </source>
</evidence>
<dbReference type="SUPFAM" id="SSF140586">
    <property type="entry name" value="Dcp2 domain-like"/>
    <property type="match status" value="1"/>
</dbReference>
<dbReference type="Gene3D" id="3.90.79.10">
    <property type="entry name" value="Nucleoside Triphosphate Pyrophosphohydrolase"/>
    <property type="match status" value="1"/>
</dbReference>
<dbReference type="PROSITE" id="PS00893">
    <property type="entry name" value="NUDIX_BOX"/>
    <property type="match status" value="1"/>
</dbReference>
<evidence type="ECO:0000256" key="6">
    <source>
        <dbReference type="ARBA" id="ARBA00022490"/>
    </source>
</evidence>
<evidence type="ECO:0000256" key="3">
    <source>
        <dbReference type="ARBA" id="ARBA00004123"/>
    </source>
</evidence>
<keyword evidence="8" id="KW-0479">Metal-binding</keyword>
<name>A0A7I8W0V7_9ANNE</name>
<evidence type="ECO:0000256" key="2">
    <source>
        <dbReference type="ARBA" id="ARBA00001946"/>
    </source>
</evidence>
<proteinExistence type="inferred from homology"/>
<sequence length="298" mass="35489">MDCDSPNEYREPQTPLTITFKIPEFALNDLCSRFIINIPEGEEKENPIRIFFQIELAHWHYLDFFCEKYTQIQPVGIREFSHQIFLHCPMLKEKSNQVDYILEQWRNYKMQVPTFGAILLDHSLQHVLLVQGFWTKATWGFPKGKVNQDEEPIACAVREVYEETGYNIYTKIRPKEYIEANVRGQTVRLYVIKDVSMKTKFQPQTRREIKNVRWFRLDQLPVTRKDTNCKTQIDLTPNSFFTAIPFIKHIRKWIQCFLQNNRVPEPITVRQKTSPTSNDFTPDSWKNFSVDIDYIFGF</sequence>
<dbReference type="SMART" id="SM01125">
    <property type="entry name" value="DCP2"/>
    <property type="match status" value="1"/>
</dbReference>
<keyword evidence="9" id="KW-0378">Hydrolase</keyword>
<comment type="subcellular location">
    <subcellularLocation>
        <location evidence="4">Cytoplasm</location>
        <location evidence="4">P-body</location>
    </subcellularLocation>
    <subcellularLocation>
        <location evidence="3">Nucleus</location>
    </subcellularLocation>
</comment>
<evidence type="ECO:0000256" key="15">
    <source>
        <dbReference type="ARBA" id="ARBA00068566"/>
    </source>
</evidence>
<evidence type="ECO:0000256" key="8">
    <source>
        <dbReference type="ARBA" id="ARBA00022723"/>
    </source>
</evidence>
<dbReference type="CDD" id="cd03672">
    <property type="entry name" value="NUDIX_Dcp2p_Nudt20"/>
    <property type="match status" value="1"/>
</dbReference>
<dbReference type="InterPro" id="IPR036189">
    <property type="entry name" value="DCP2_BoxA_sf"/>
</dbReference>
<keyword evidence="19" id="KW-1185">Reference proteome</keyword>
<dbReference type="PANTHER" id="PTHR23114:SF17">
    <property type="entry name" value="M7GPPPN-MRNA HYDROLASE"/>
    <property type="match status" value="1"/>
</dbReference>
<dbReference type="GO" id="GO:0005634">
    <property type="term" value="C:nucleus"/>
    <property type="evidence" value="ECO:0007669"/>
    <property type="project" value="UniProtKB-SubCell"/>
</dbReference>
<comment type="similarity">
    <text evidence="5">Belongs to the Nudix hydrolase family. DCP2 subfamily.</text>
</comment>
<comment type="caution">
    <text evidence="18">The sequence shown here is derived from an EMBL/GenBank/DDBJ whole genome shotgun (WGS) entry which is preliminary data.</text>
</comment>
<dbReference type="InterPro" id="IPR000086">
    <property type="entry name" value="NUDIX_hydrolase_dom"/>
</dbReference>
<dbReference type="FunFam" id="3.90.79.10:FF:000003">
    <property type="entry name" value="M7GpppN-mRNA hydrolase isoform 2"/>
    <property type="match status" value="1"/>
</dbReference>
<evidence type="ECO:0000256" key="5">
    <source>
        <dbReference type="ARBA" id="ARBA00005279"/>
    </source>
</evidence>
<dbReference type="EMBL" id="CAJFCJ010000016">
    <property type="protein sequence ID" value="CAD5122201.1"/>
    <property type="molecule type" value="Genomic_DNA"/>
</dbReference>
<keyword evidence="6" id="KW-0963">Cytoplasm</keyword>
<dbReference type="Pfam" id="PF05026">
    <property type="entry name" value="DCP2"/>
    <property type="match status" value="1"/>
</dbReference>
<evidence type="ECO:0000256" key="4">
    <source>
        <dbReference type="ARBA" id="ARBA00004201"/>
    </source>
</evidence>
<dbReference type="Gene3D" id="1.10.10.1050">
    <property type="entry name" value="Dcp2, box A domain"/>
    <property type="match status" value="1"/>
</dbReference>
<dbReference type="GO" id="GO:0030145">
    <property type="term" value="F:manganese ion binding"/>
    <property type="evidence" value="ECO:0007669"/>
    <property type="project" value="InterPro"/>
</dbReference>
<dbReference type="InterPro" id="IPR007722">
    <property type="entry name" value="DCP2_BoxA"/>
</dbReference>
<dbReference type="PANTHER" id="PTHR23114">
    <property type="entry name" value="M7GPPPN-MRNA HYDROLASE"/>
    <property type="match status" value="1"/>
</dbReference>
<dbReference type="GO" id="GO:0140933">
    <property type="term" value="F:5'-(N(7)-methylguanosine 5'-triphospho)-[mRNA] hydrolase activity"/>
    <property type="evidence" value="ECO:0007669"/>
    <property type="project" value="UniProtKB-EC"/>
</dbReference>
<dbReference type="AlphaFoldDB" id="A0A7I8W0V7"/>
<evidence type="ECO:0000256" key="16">
    <source>
        <dbReference type="ARBA" id="ARBA00078183"/>
    </source>
</evidence>
<protein>
    <recommendedName>
        <fullName evidence="15">m7GpppN-mRNA hydrolase</fullName>
    </recommendedName>
    <alternativeName>
        <fullName evidence="16">mRNA-decapping enzyme 2</fullName>
    </alternativeName>
</protein>
<evidence type="ECO:0000256" key="10">
    <source>
        <dbReference type="ARBA" id="ARBA00022884"/>
    </source>
</evidence>
<dbReference type="InterPro" id="IPR020084">
    <property type="entry name" value="NUDIX_hydrolase_CS"/>
</dbReference>
<comment type="function">
    <text evidence="14">Decapping metalloenzyme that catalyzes the cleavage of the cap structure on mRNAs. Removes the 7-methyl guanine cap structure from mRNA molecules, yielding a 5'-phosphorylated mRNA fragment and 7m-GDP. Necessary for the degradation of mRNAs, both in normal mRNA turnover and in nonsense-mediated mRNA decay. Plays a role in replication-dependent histone mRNA degradation. Has higher activity towards mRNAs that lack a poly(A) tail. Has no activity towards a cap structure lacking an RNA moiety. The presence of a N(6)-methyladenosine methylation at the second transcribed position of mRNAs (N(6),2'-O-dimethyladenosine cap; m6A(m)) provides resistance to DCP2-mediated decapping. Blocks autophagy in nutrient-rich conditions by repressing the expression of ATG-related genes through degradation of their transcripts.</text>
</comment>
<comment type="cofactor">
    <cofactor evidence="2">
        <name>Mg(2+)</name>
        <dbReference type="ChEBI" id="CHEBI:18420"/>
    </cofactor>
</comment>
<evidence type="ECO:0000259" key="17">
    <source>
        <dbReference type="PROSITE" id="PS51462"/>
    </source>
</evidence>
<dbReference type="GO" id="GO:0003723">
    <property type="term" value="F:RNA binding"/>
    <property type="evidence" value="ECO:0007669"/>
    <property type="project" value="UniProtKB-KW"/>
</dbReference>
<dbReference type="PROSITE" id="PS51462">
    <property type="entry name" value="NUDIX"/>
    <property type="match status" value="1"/>
</dbReference>
<dbReference type="InterPro" id="IPR015797">
    <property type="entry name" value="NUDIX_hydrolase-like_dom_sf"/>
</dbReference>
<dbReference type="InterPro" id="IPR044099">
    <property type="entry name" value="Dcp2_NUDIX"/>
</dbReference>
<evidence type="ECO:0000256" key="9">
    <source>
        <dbReference type="ARBA" id="ARBA00022801"/>
    </source>
</evidence>
<accession>A0A7I8W0V7</accession>
<evidence type="ECO:0000256" key="1">
    <source>
        <dbReference type="ARBA" id="ARBA00001936"/>
    </source>
</evidence>
<evidence type="ECO:0000256" key="11">
    <source>
        <dbReference type="ARBA" id="ARBA00023211"/>
    </source>
</evidence>
<dbReference type="SUPFAM" id="SSF55811">
    <property type="entry name" value="Nudix"/>
    <property type="match status" value="1"/>
</dbReference>
<evidence type="ECO:0000256" key="14">
    <source>
        <dbReference type="ARBA" id="ARBA00060003"/>
    </source>
</evidence>
<evidence type="ECO:0000313" key="18">
    <source>
        <dbReference type="EMBL" id="CAD5122201.1"/>
    </source>
</evidence>
<keyword evidence="12" id="KW-0539">Nucleus</keyword>
<evidence type="ECO:0000313" key="19">
    <source>
        <dbReference type="Proteomes" id="UP000549394"/>
    </source>
</evidence>
<reference evidence="18 19" key="1">
    <citation type="submission" date="2020-08" db="EMBL/GenBank/DDBJ databases">
        <authorList>
            <person name="Hejnol A."/>
        </authorList>
    </citation>
    <scope>NUCLEOTIDE SEQUENCE [LARGE SCALE GENOMIC DNA]</scope>
</reference>
<dbReference type="GO" id="GO:0000184">
    <property type="term" value="P:nuclear-transcribed mRNA catabolic process, nonsense-mediated decay"/>
    <property type="evidence" value="ECO:0007669"/>
    <property type="project" value="InterPro"/>
</dbReference>
<dbReference type="GO" id="GO:0000290">
    <property type="term" value="P:deadenylation-dependent decapping of nuclear-transcribed mRNA"/>
    <property type="evidence" value="ECO:0007669"/>
    <property type="project" value="InterPro"/>
</dbReference>
<evidence type="ECO:0000256" key="13">
    <source>
        <dbReference type="ARBA" id="ARBA00047661"/>
    </source>
</evidence>
<evidence type="ECO:0000256" key="7">
    <source>
        <dbReference type="ARBA" id="ARBA00022553"/>
    </source>
</evidence>
<keyword evidence="11" id="KW-0464">Manganese</keyword>
<dbReference type="FunFam" id="1.10.10.1050:FF:000001">
    <property type="entry name" value="M7GpppN-mRNA hydrolase isoform 2"/>
    <property type="match status" value="1"/>
</dbReference>
<feature type="domain" description="Nudix hydrolase" evidence="17">
    <location>
        <begin position="110"/>
        <end position="248"/>
    </location>
</feature>
<comment type="catalytic activity">
    <reaction evidence="13">
        <text>a 5'-end (N(7)-methyl 5'-triphosphoguanosine)-ribonucleoside in mRNA + H2O = N(7)-methyl-GDP + a 5'-end phospho-ribonucleoside in mRNA + 2 H(+)</text>
        <dbReference type="Rhea" id="RHEA:67484"/>
        <dbReference type="Rhea" id="RHEA-COMP:15692"/>
        <dbReference type="Rhea" id="RHEA-COMP:17167"/>
        <dbReference type="ChEBI" id="CHEBI:15377"/>
        <dbReference type="ChEBI" id="CHEBI:15378"/>
        <dbReference type="ChEBI" id="CHEBI:63714"/>
        <dbReference type="ChEBI" id="CHEBI:138282"/>
        <dbReference type="ChEBI" id="CHEBI:156461"/>
        <dbReference type="EC" id="3.6.1.62"/>
    </reaction>
    <physiologicalReaction direction="left-to-right" evidence="13">
        <dbReference type="Rhea" id="RHEA:67485"/>
    </physiologicalReaction>
</comment>
<comment type="cofactor">
    <cofactor evidence="1">
        <name>Mn(2+)</name>
        <dbReference type="ChEBI" id="CHEBI:29035"/>
    </cofactor>
</comment>
<gene>
    <name evidence="18" type="ORF">DGYR_LOCUS10040</name>
</gene>
<dbReference type="GO" id="GO:0000932">
    <property type="term" value="C:P-body"/>
    <property type="evidence" value="ECO:0007669"/>
    <property type="project" value="UniProtKB-SubCell"/>
</dbReference>
<dbReference type="OrthoDB" id="18996at2759"/>